<dbReference type="EMBL" id="FTNE01000005">
    <property type="protein sequence ID" value="SIQ49772.1"/>
    <property type="molecule type" value="Genomic_DNA"/>
</dbReference>
<protein>
    <submittedName>
        <fullName evidence="8">Chromate transporter</fullName>
    </submittedName>
</protein>
<dbReference type="InterPro" id="IPR003370">
    <property type="entry name" value="Chromate_transpt"/>
</dbReference>
<dbReference type="PANTHER" id="PTHR43663:SF1">
    <property type="entry name" value="CHROMATE TRANSPORTER"/>
    <property type="match status" value="1"/>
</dbReference>
<evidence type="ECO:0000256" key="1">
    <source>
        <dbReference type="ARBA" id="ARBA00004651"/>
    </source>
</evidence>
<keyword evidence="3" id="KW-1003">Cell membrane</keyword>
<proteinExistence type="inferred from homology"/>
<reference evidence="8 9" key="1">
    <citation type="submission" date="2017-01" db="EMBL/GenBank/DDBJ databases">
        <authorList>
            <person name="Varghese N."/>
            <person name="Submissions S."/>
        </authorList>
    </citation>
    <scope>NUCLEOTIDE SEQUENCE [LARGE SCALE GENOMIC DNA]</scope>
    <source>
        <strain evidence="8 9">ATCC 35905</strain>
    </source>
</reference>
<dbReference type="OrthoDB" id="556585at2"/>
<evidence type="ECO:0000256" key="2">
    <source>
        <dbReference type="ARBA" id="ARBA00005262"/>
    </source>
</evidence>
<dbReference type="Proteomes" id="UP000186308">
    <property type="component" value="Unassembled WGS sequence"/>
</dbReference>
<keyword evidence="4 7" id="KW-0812">Transmembrane</keyword>
<dbReference type="InterPro" id="IPR052518">
    <property type="entry name" value="CHR_Transporter"/>
</dbReference>
<gene>
    <name evidence="8" type="ORF">SAMN05421828_105122</name>
</gene>
<keyword evidence="9" id="KW-1185">Reference proteome</keyword>
<dbReference type="RefSeq" id="WP_029311186.1">
    <property type="nucleotide sequence ID" value="NZ_FTNE01000005.1"/>
</dbReference>
<dbReference type="AlphaFoldDB" id="A0A8G2CJE4"/>
<keyword evidence="6 7" id="KW-0472">Membrane</keyword>
<comment type="subcellular location">
    <subcellularLocation>
        <location evidence="1">Cell membrane</location>
        <topology evidence="1">Multi-pass membrane protein</topology>
    </subcellularLocation>
</comment>
<comment type="caution">
    <text evidence="8">The sequence shown here is derived from an EMBL/GenBank/DDBJ whole genome shotgun (WGS) entry which is preliminary data.</text>
</comment>
<evidence type="ECO:0000256" key="4">
    <source>
        <dbReference type="ARBA" id="ARBA00022692"/>
    </source>
</evidence>
<accession>A0A8G2CJE4</accession>
<organism evidence="8 9">
    <name type="scientific">Acidiphilium rubrum</name>
    <dbReference type="NCBI Taxonomy" id="526"/>
    <lineage>
        <taxon>Bacteria</taxon>
        <taxon>Pseudomonadati</taxon>
        <taxon>Pseudomonadota</taxon>
        <taxon>Alphaproteobacteria</taxon>
        <taxon>Acetobacterales</taxon>
        <taxon>Acidocellaceae</taxon>
        <taxon>Acidiphilium</taxon>
    </lineage>
</organism>
<feature type="transmembrane region" description="Helical" evidence="7">
    <location>
        <begin position="107"/>
        <end position="128"/>
    </location>
</feature>
<keyword evidence="5 7" id="KW-1133">Transmembrane helix</keyword>
<evidence type="ECO:0000256" key="7">
    <source>
        <dbReference type="SAM" id="Phobius"/>
    </source>
</evidence>
<dbReference type="GO" id="GO:0005886">
    <property type="term" value="C:plasma membrane"/>
    <property type="evidence" value="ECO:0007669"/>
    <property type="project" value="UniProtKB-SubCell"/>
</dbReference>
<name>A0A8G2CJE4_ACIRU</name>
<evidence type="ECO:0000313" key="8">
    <source>
        <dbReference type="EMBL" id="SIQ49772.1"/>
    </source>
</evidence>
<evidence type="ECO:0000256" key="6">
    <source>
        <dbReference type="ARBA" id="ARBA00023136"/>
    </source>
</evidence>
<comment type="similarity">
    <text evidence="2">Belongs to the chromate ion transporter (CHR) (TC 2.A.51) family.</text>
</comment>
<dbReference type="Pfam" id="PF02417">
    <property type="entry name" value="Chromate_transp"/>
    <property type="match status" value="1"/>
</dbReference>
<dbReference type="GO" id="GO:0015109">
    <property type="term" value="F:chromate transmembrane transporter activity"/>
    <property type="evidence" value="ECO:0007669"/>
    <property type="project" value="InterPro"/>
</dbReference>
<dbReference type="PANTHER" id="PTHR43663">
    <property type="entry name" value="CHROMATE TRANSPORT PROTEIN-RELATED"/>
    <property type="match status" value="1"/>
</dbReference>
<evidence type="ECO:0000256" key="5">
    <source>
        <dbReference type="ARBA" id="ARBA00022989"/>
    </source>
</evidence>
<evidence type="ECO:0000313" key="9">
    <source>
        <dbReference type="Proteomes" id="UP000186308"/>
    </source>
</evidence>
<feature type="transmembrane region" description="Helical" evidence="7">
    <location>
        <begin position="153"/>
        <end position="170"/>
    </location>
</feature>
<sequence length="171" mass="17681">MILLPLALLFAELSILAIGGVASTLPAMARAVVAHHWLTPAQFAALFGVAQSSPGPNMLISTLIGLHVAGLPGAAVATLGMIGPSSTLTVLVSGAWHRFREARWRRIVQAAITPITGGMVLAAATFLIRTADHNWRLALISATVAILTLRSKIHPLAFLAIGAGLGLVGFG</sequence>
<evidence type="ECO:0000256" key="3">
    <source>
        <dbReference type="ARBA" id="ARBA00022475"/>
    </source>
</evidence>